<keyword evidence="1" id="KW-0862">Zinc</keyword>
<dbReference type="InterPro" id="IPR036236">
    <property type="entry name" value="Znf_C2H2_sf"/>
</dbReference>
<keyword evidence="1" id="KW-0479">Metal-binding</keyword>
<dbReference type="AlphaFoldDB" id="A0A7S3PI74"/>
<dbReference type="EMBL" id="HBIN01013550">
    <property type="protein sequence ID" value="CAE0440086.1"/>
    <property type="molecule type" value="Transcribed_RNA"/>
</dbReference>
<evidence type="ECO:0000256" key="2">
    <source>
        <dbReference type="SAM" id="MobiDB-lite"/>
    </source>
</evidence>
<feature type="domain" description="C2H2-type" evidence="3">
    <location>
        <begin position="39"/>
        <end position="66"/>
    </location>
</feature>
<evidence type="ECO:0000313" key="4">
    <source>
        <dbReference type="EMBL" id="CAE0440086.1"/>
    </source>
</evidence>
<proteinExistence type="predicted"/>
<protein>
    <recommendedName>
        <fullName evidence="3">C2H2-type domain-containing protein</fullName>
    </recommendedName>
</protein>
<reference evidence="4" key="1">
    <citation type="submission" date="2021-01" db="EMBL/GenBank/DDBJ databases">
        <authorList>
            <person name="Corre E."/>
            <person name="Pelletier E."/>
            <person name="Niang G."/>
            <person name="Scheremetjew M."/>
            <person name="Finn R."/>
            <person name="Kale V."/>
            <person name="Holt S."/>
            <person name="Cochrane G."/>
            <person name="Meng A."/>
            <person name="Brown T."/>
            <person name="Cohen L."/>
        </authorList>
    </citation>
    <scope>NUCLEOTIDE SEQUENCE</scope>
    <source>
        <strain evidence="4">GSBS06</strain>
    </source>
</reference>
<organism evidence="4">
    <name type="scientific">Aplanochytrium stocchinoi</name>
    <dbReference type="NCBI Taxonomy" id="215587"/>
    <lineage>
        <taxon>Eukaryota</taxon>
        <taxon>Sar</taxon>
        <taxon>Stramenopiles</taxon>
        <taxon>Bigyra</taxon>
        <taxon>Labyrinthulomycetes</taxon>
        <taxon>Thraustochytrida</taxon>
        <taxon>Thraustochytriidae</taxon>
        <taxon>Aplanochytrium</taxon>
    </lineage>
</organism>
<accession>A0A7S3PI74</accession>
<feature type="compositionally biased region" description="Basic residues" evidence="2">
    <location>
        <begin position="99"/>
        <end position="117"/>
    </location>
</feature>
<gene>
    <name evidence="4" type="ORF">ASTO00021_LOCUS10236</name>
</gene>
<dbReference type="GO" id="GO:0008270">
    <property type="term" value="F:zinc ion binding"/>
    <property type="evidence" value="ECO:0007669"/>
    <property type="project" value="UniProtKB-KW"/>
</dbReference>
<keyword evidence="1" id="KW-0863">Zinc-finger</keyword>
<feature type="compositionally biased region" description="Basic and acidic residues" evidence="2">
    <location>
        <begin position="73"/>
        <end position="98"/>
    </location>
</feature>
<name>A0A7S3PI74_9STRA</name>
<dbReference type="InterPro" id="IPR013087">
    <property type="entry name" value="Znf_C2H2_type"/>
</dbReference>
<dbReference type="PROSITE" id="PS50157">
    <property type="entry name" value="ZINC_FINGER_C2H2_2"/>
    <property type="match status" value="1"/>
</dbReference>
<evidence type="ECO:0000256" key="1">
    <source>
        <dbReference type="PROSITE-ProRule" id="PRU00042"/>
    </source>
</evidence>
<sequence>MATEIDARAASSGKMLALNKEQLLTEPIDEAWRNSKRSFVCDNCGKILNSQRAMDYHQKQNVCEKQKVIDEKKRKKEERALARKDKKEAARLRKEERKRGLKRKRDGKKTKGKKKQKLERTIPCKTCGKMLASQGALKYHLKQNVCKKIQLKAEEKKKLQLVPVTELPSGKPGQKEITLAGFAKATTYLNNIVNPDNAAKRKFSAKLSVSQMKEIRMMDAYSKHLDLNSNNRVKASMIACVSIYGKTSDKSSRARRLRKSFETLCDTGKISFSQRGKPAQERSMINVPGFREEAMKSLKKWKPLTCKKAEELMQEVVQKQTNRIAPMCPQTCRRWLKDLGFQAKFLDQQWIYVLAEEHEAGIARRSLVYQPNFRDEVKESLVSQEVITKEKADEIMQQAVMKHDRKAAPLCETTVRRWMRRLGFKCDRRTHQWIPMDQDDAEDIFPQIMN</sequence>
<dbReference type="SUPFAM" id="SSF57667">
    <property type="entry name" value="beta-beta-alpha zinc fingers"/>
    <property type="match status" value="1"/>
</dbReference>
<evidence type="ECO:0000259" key="3">
    <source>
        <dbReference type="PROSITE" id="PS50157"/>
    </source>
</evidence>
<feature type="region of interest" description="Disordered" evidence="2">
    <location>
        <begin position="73"/>
        <end position="118"/>
    </location>
</feature>